<keyword evidence="2" id="KW-1185">Reference proteome</keyword>
<protein>
    <submittedName>
        <fullName evidence="1">AlpA family transcriptional regulator</fullName>
    </submittedName>
</protein>
<comment type="caution">
    <text evidence="1">The sequence shown here is derived from an EMBL/GenBank/DDBJ whole genome shotgun (WGS) entry which is preliminary data.</text>
</comment>
<dbReference type="InterPro" id="IPR052931">
    <property type="entry name" value="Prophage_regulatory_activator"/>
</dbReference>
<dbReference type="PANTHER" id="PTHR36154">
    <property type="entry name" value="DNA-BINDING TRANSCRIPTIONAL ACTIVATOR ALPA"/>
    <property type="match status" value="1"/>
</dbReference>
<reference evidence="1 2" key="1">
    <citation type="submission" date="2018-11" db="EMBL/GenBank/DDBJ databases">
        <title>Characterization of surface water Dickeya isolates.</title>
        <authorList>
            <person name="Van Gijsegem F."/>
            <person name="Pedron J."/>
        </authorList>
    </citation>
    <scope>NUCLEOTIDE SEQUENCE [LARGE SCALE GENOMIC DNA]</scope>
    <source>
        <strain evidence="1 2">FVG10-MFV-A16</strain>
    </source>
</reference>
<dbReference type="Pfam" id="PF05930">
    <property type="entry name" value="Phage_AlpA"/>
    <property type="match status" value="1"/>
</dbReference>
<sequence>MNENNDVRLIRLKDVISKTGLPRSTLYRRMKEGLFPLNVSIGENSVAWVEHEVNDWINDSLKNRKSMK</sequence>
<accession>A0ABX9X0Y8</accession>
<proteinExistence type="predicted"/>
<organism evidence="1 2">
    <name type="scientific">Dickeya undicola</name>
    <dbReference type="NCBI Taxonomy" id="1577887"/>
    <lineage>
        <taxon>Bacteria</taxon>
        <taxon>Pseudomonadati</taxon>
        <taxon>Pseudomonadota</taxon>
        <taxon>Gammaproteobacteria</taxon>
        <taxon>Enterobacterales</taxon>
        <taxon>Pectobacteriaceae</taxon>
        <taxon>Dickeya</taxon>
    </lineage>
</organism>
<dbReference type="InterPro" id="IPR010260">
    <property type="entry name" value="AlpA"/>
</dbReference>
<gene>
    <name evidence="1" type="ORF">EFS38_03885</name>
</gene>
<evidence type="ECO:0000313" key="1">
    <source>
        <dbReference type="EMBL" id="RNM27142.1"/>
    </source>
</evidence>
<dbReference type="Gene3D" id="1.10.238.160">
    <property type="match status" value="1"/>
</dbReference>
<dbReference type="Proteomes" id="UP000271870">
    <property type="component" value="Unassembled WGS sequence"/>
</dbReference>
<name>A0ABX9X0Y8_9GAMM</name>
<dbReference type="EMBL" id="RJLS01000002">
    <property type="protein sequence ID" value="RNM27142.1"/>
    <property type="molecule type" value="Genomic_DNA"/>
</dbReference>
<evidence type="ECO:0000313" key="2">
    <source>
        <dbReference type="Proteomes" id="UP000271870"/>
    </source>
</evidence>
<dbReference type="PANTHER" id="PTHR36154:SF1">
    <property type="entry name" value="DNA-BINDING TRANSCRIPTIONAL ACTIVATOR ALPA"/>
    <property type="match status" value="1"/>
</dbReference>